<keyword evidence="2" id="KW-1185">Reference proteome</keyword>
<proteinExistence type="predicted"/>
<dbReference type="EMBL" id="JAGIZQ010000006">
    <property type="protein sequence ID" value="KAH6623124.1"/>
    <property type="molecule type" value="Genomic_DNA"/>
</dbReference>
<evidence type="ECO:0000313" key="2">
    <source>
        <dbReference type="Proteomes" id="UP000724584"/>
    </source>
</evidence>
<evidence type="ECO:0000313" key="1">
    <source>
        <dbReference type="EMBL" id="KAH6623124.1"/>
    </source>
</evidence>
<gene>
    <name evidence="1" type="ORF">F5144DRAFT_605644</name>
</gene>
<dbReference type="Proteomes" id="UP000724584">
    <property type="component" value="Unassembled WGS sequence"/>
</dbReference>
<organism evidence="1 2">
    <name type="scientific">Chaetomium tenue</name>
    <dbReference type="NCBI Taxonomy" id="1854479"/>
    <lineage>
        <taxon>Eukaryota</taxon>
        <taxon>Fungi</taxon>
        <taxon>Dikarya</taxon>
        <taxon>Ascomycota</taxon>
        <taxon>Pezizomycotina</taxon>
        <taxon>Sordariomycetes</taxon>
        <taxon>Sordariomycetidae</taxon>
        <taxon>Sordariales</taxon>
        <taxon>Chaetomiaceae</taxon>
        <taxon>Chaetomium</taxon>
    </lineage>
</organism>
<accession>A0ACB7NYF1</accession>
<reference evidence="1 2" key="1">
    <citation type="journal article" date="2021" name="Nat. Commun.">
        <title>Genetic determinants of endophytism in the Arabidopsis root mycobiome.</title>
        <authorList>
            <person name="Mesny F."/>
            <person name="Miyauchi S."/>
            <person name="Thiergart T."/>
            <person name="Pickel B."/>
            <person name="Atanasova L."/>
            <person name="Karlsson M."/>
            <person name="Huettel B."/>
            <person name="Barry K.W."/>
            <person name="Haridas S."/>
            <person name="Chen C."/>
            <person name="Bauer D."/>
            <person name="Andreopoulos W."/>
            <person name="Pangilinan J."/>
            <person name="LaButti K."/>
            <person name="Riley R."/>
            <person name="Lipzen A."/>
            <person name="Clum A."/>
            <person name="Drula E."/>
            <person name="Henrissat B."/>
            <person name="Kohler A."/>
            <person name="Grigoriev I.V."/>
            <person name="Martin F.M."/>
            <person name="Hacquard S."/>
        </authorList>
    </citation>
    <scope>NUCLEOTIDE SEQUENCE [LARGE SCALE GENOMIC DNA]</scope>
    <source>
        <strain evidence="1 2">MPI-SDFR-AT-0079</strain>
    </source>
</reference>
<protein>
    <submittedName>
        <fullName evidence="1">Uncharacterized protein</fullName>
    </submittedName>
</protein>
<comment type="caution">
    <text evidence="1">The sequence shown here is derived from an EMBL/GenBank/DDBJ whole genome shotgun (WGS) entry which is preliminary data.</text>
</comment>
<name>A0ACB7NYF1_9PEZI</name>
<sequence>MGRPAGVVGRTQLKQDDLVRIQTLSRDARMGPSEIRRVTGYSIHQIKYALKKKTPTIGKRSGRPRKSGDAGGARAKVDGAAVAAVAAVEGVEGVDGGSEVSDGGVEPEGSGGVEVDGDAGEMGVGLQVAAGGEFVGQAGPELSVNQLMPEYQEPQQQQPQQQQEQQPPAEQGGPEQHPAEMTHELGKDQ</sequence>